<dbReference type="Pfam" id="PF07681">
    <property type="entry name" value="DoxX"/>
    <property type="match status" value="1"/>
</dbReference>
<comment type="subcellular location">
    <subcellularLocation>
        <location evidence="1">Cell membrane</location>
        <topology evidence="1">Multi-pass membrane protein</topology>
    </subcellularLocation>
</comment>
<evidence type="ECO:0000313" key="9">
    <source>
        <dbReference type="Proteomes" id="UP000078252"/>
    </source>
</evidence>
<protein>
    <submittedName>
        <fullName evidence="8">Membrane protein</fullName>
    </submittedName>
</protein>
<feature type="transmembrane region" description="Helical" evidence="7">
    <location>
        <begin position="20"/>
        <end position="38"/>
    </location>
</feature>
<keyword evidence="3" id="KW-1003">Cell membrane</keyword>
<organism evidence="8 9">
    <name type="scientific">Curtobacterium luteum</name>
    <dbReference type="NCBI Taxonomy" id="33881"/>
    <lineage>
        <taxon>Bacteria</taxon>
        <taxon>Bacillati</taxon>
        <taxon>Actinomycetota</taxon>
        <taxon>Actinomycetes</taxon>
        <taxon>Micrococcales</taxon>
        <taxon>Microbacteriaceae</taxon>
        <taxon>Curtobacterium</taxon>
    </lineage>
</organism>
<proteinExistence type="inferred from homology"/>
<keyword evidence="4 7" id="KW-0812">Transmembrane</keyword>
<dbReference type="AlphaFoldDB" id="A0A175S0H1"/>
<reference evidence="8 9" key="1">
    <citation type="journal article" date="2016" name="Front. Microbiol.">
        <title>Genomic Resource of Rice Seed Associated Bacteria.</title>
        <authorList>
            <person name="Midha S."/>
            <person name="Bansal K."/>
            <person name="Sharma S."/>
            <person name="Kumar N."/>
            <person name="Patil P.P."/>
            <person name="Chaudhry V."/>
            <person name="Patil P.B."/>
        </authorList>
    </citation>
    <scope>NUCLEOTIDE SEQUENCE [LARGE SCALE GENOMIC DNA]</scope>
    <source>
        <strain evidence="8 9">NS184</strain>
    </source>
</reference>
<accession>A0A175S0H1</accession>
<evidence type="ECO:0000256" key="2">
    <source>
        <dbReference type="ARBA" id="ARBA00006679"/>
    </source>
</evidence>
<dbReference type="Proteomes" id="UP000078252">
    <property type="component" value="Unassembled WGS sequence"/>
</dbReference>
<name>A0A175S0H1_9MICO</name>
<dbReference type="InterPro" id="IPR032808">
    <property type="entry name" value="DoxX"/>
</dbReference>
<evidence type="ECO:0000256" key="5">
    <source>
        <dbReference type="ARBA" id="ARBA00022989"/>
    </source>
</evidence>
<evidence type="ECO:0000256" key="1">
    <source>
        <dbReference type="ARBA" id="ARBA00004651"/>
    </source>
</evidence>
<dbReference type="GO" id="GO:0005886">
    <property type="term" value="C:plasma membrane"/>
    <property type="evidence" value="ECO:0007669"/>
    <property type="project" value="UniProtKB-SubCell"/>
</dbReference>
<comment type="caution">
    <text evidence="8">The sequence shown here is derived from an EMBL/GenBank/DDBJ whole genome shotgun (WGS) entry which is preliminary data.</text>
</comment>
<keyword evidence="6 7" id="KW-0472">Membrane</keyword>
<feature type="transmembrane region" description="Helical" evidence="7">
    <location>
        <begin position="58"/>
        <end position="78"/>
    </location>
</feature>
<sequence length="154" mass="15496">MSPVTFSGMRTTSTSIGLTVLRVVLGVVFIAHGAQKFAQGIPNVTRGFAGMGVPLADVAAPLVAGLELVGGGFLVLGVATRVVGVLLAADMVVAGLLAHSSAGFFSQDGGFEYVLVLAVGSLAVALTGPGRFSLDAALLHATRRRRGVDAPLPA</sequence>
<keyword evidence="5 7" id="KW-1133">Transmembrane helix</keyword>
<dbReference type="PANTHER" id="PTHR33452">
    <property type="entry name" value="OXIDOREDUCTASE CATD-RELATED"/>
    <property type="match status" value="1"/>
</dbReference>
<dbReference type="PATRIC" id="fig|33881.3.peg.1409"/>
<evidence type="ECO:0000256" key="6">
    <source>
        <dbReference type="ARBA" id="ARBA00023136"/>
    </source>
</evidence>
<feature type="transmembrane region" description="Helical" evidence="7">
    <location>
        <begin position="85"/>
        <end position="105"/>
    </location>
</feature>
<dbReference type="STRING" id="33881.NS184_05665"/>
<dbReference type="PANTHER" id="PTHR33452:SF1">
    <property type="entry name" value="INNER MEMBRANE PROTEIN YPHA-RELATED"/>
    <property type="match status" value="1"/>
</dbReference>
<evidence type="ECO:0000256" key="7">
    <source>
        <dbReference type="SAM" id="Phobius"/>
    </source>
</evidence>
<dbReference type="EMBL" id="LDQC01000029">
    <property type="protein sequence ID" value="KTR08632.1"/>
    <property type="molecule type" value="Genomic_DNA"/>
</dbReference>
<evidence type="ECO:0000256" key="3">
    <source>
        <dbReference type="ARBA" id="ARBA00022475"/>
    </source>
</evidence>
<evidence type="ECO:0000256" key="4">
    <source>
        <dbReference type="ARBA" id="ARBA00022692"/>
    </source>
</evidence>
<comment type="similarity">
    <text evidence="2">Belongs to the DoxX family.</text>
</comment>
<evidence type="ECO:0000313" key="8">
    <source>
        <dbReference type="EMBL" id="KTR08632.1"/>
    </source>
</evidence>
<gene>
    <name evidence="8" type="ORF">NS184_05665</name>
</gene>
<feature type="transmembrane region" description="Helical" evidence="7">
    <location>
        <begin position="111"/>
        <end position="134"/>
    </location>
</feature>
<dbReference type="InterPro" id="IPR051907">
    <property type="entry name" value="DoxX-like_oxidoreductase"/>
</dbReference>